<dbReference type="SMART" id="SM00829">
    <property type="entry name" value="PKS_ER"/>
    <property type="match status" value="1"/>
</dbReference>
<protein>
    <submittedName>
        <fullName evidence="4">Putative zinc-binding oxidoreductase protein</fullName>
    </submittedName>
</protein>
<dbReference type="GO" id="GO:0016651">
    <property type="term" value="F:oxidoreductase activity, acting on NAD(P)H"/>
    <property type="evidence" value="ECO:0007669"/>
    <property type="project" value="InterPro"/>
</dbReference>
<keyword evidence="2" id="KW-0560">Oxidoreductase</keyword>
<dbReference type="STRING" id="1287681.M7SVI1"/>
<sequence length="355" mass="37395">MSTIENNQAAWLTSATTKPLKVGPGPDQTKLEADEVLIQVAAVAINPSEWKFQDFAYLPVDYPHVLGSDAAGTVVQVGSGITRFKTGDRVIGHCGGLSYGGARHGAFQNFTACREAVVATIPDSLSFEQAVVLPLGLSTSTCGLHEVLKLRLPTVSADSAGEADSNESNEVVLIWGGSSSMGTVAVQLAAAANYKVITIASQKNHDYVKSLAKAGSITVFDHSDPQAAGKIIDFIKSTGGKFAGAYDCISEEKTVRACEEVVHAFGGGVIPVVLPVSEGRYDDVKFETVWATKPGFLPGHPGAELWSKFVPKALESGVLKAKPDSLVIGHGLDKIQEAMDMQKKGVSAKKIVVTL</sequence>
<gene>
    <name evidence="4" type="ORF">UCREL1_11483</name>
</gene>
<dbReference type="Pfam" id="PF08240">
    <property type="entry name" value="ADH_N"/>
    <property type="match status" value="1"/>
</dbReference>
<evidence type="ECO:0000313" key="4">
    <source>
        <dbReference type="EMBL" id="EMR61586.1"/>
    </source>
</evidence>
<evidence type="ECO:0000313" key="5">
    <source>
        <dbReference type="Proteomes" id="UP000012174"/>
    </source>
</evidence>
<keyword evidence="5" id="KW-1185">Reference proteome</keyword>
<dbReference type="eggNOG" id="KOG1198">
    <property type="taxonomic scope" value="Eukaryota"/>
</dbReference>
<evidence type="ECO:0000259" key="3">
    <source>
        <dbReference type="SMART" id="SM00829"/>
    </source>
</evidence>
<reference evidence="5" key="1">
    <citation type="journal article" date="2013" name="Genome Announc.">
        <title>Draft genome sequence of the grapevine dieback fungus Eutypa lata UCR-EL1.</title>
        <authorList>
            <person name="Blanco-Ulate B."/>
            <person name="Rolshausen P.E."/>
            <person name="Cantu D."/>
        </authorList>
    </citation>
    <scope>NUCLEOTIDE SEQUENCE [LARGE SCALE GENOMIC DNA]</scope>
    <source>
        <strain evidence="5">UCR-EL1</strain>
    </source>
</reference>
<dbReference type="EMBL" id="KB707584">
    <property type="protein sequence ID" value="EMR61586.1"/>
    <property type="molecule type" value="Genomic_DNA"/>
</dbReference>
<dbReference type="InterPro" id="IPR036291">
    <property type="entry name" value="NAD(P)-bd_dom_sf"/>
</dbReference>
<dbReference type="KEGG" id="ela:UCREL1_11483"/>
<feature type="domain" description="Enoyl reductase (ER)" evidence="3">
    <location>
        <begin position="15"/>
        <end position="353"/>
    </location>
</feature>
<dbReference type="InterPro" id="IPR013154">
    <property type="entry name" value="ADH-like_N"/>
</dbReference>
<dbReference type="SUPFAM" id="SSF50129">
    <property type="entry name" value="GroES-like"/>
    <property type="match status" value="1"/>
</dbReference>
<dbReference type="Proteomes" id="UP000012174">
    <property type="component" value="Unassembled WGS sequence"/>
</dbReference>
<dbReference type="HOGENOM" id="CLU_026673_16_5_1"/>
<dbReference type="OMA" id="FAGAYDC"/>
<accession>M7SVI1</accession>
<dbReference type="AlphaFoldDB" id="M7SVI1"/>
<evidence type="ECO:0000256" key="2">
    <source>
        <dbReference type="ARBA" id="ARBA00023002"/>
    </source>
</evidence>
<evidence type="ECO:0000256" key="1">
    <source>
        <dbReference type="ARBA" id="ARBA00008072"/>
    </source>
</evidence>
<dbReference type="SUPFAM" id="SSF51735">
    <property type="entry name" value="NAD(P)-binding Rossmann-fold domains"/>
    <property type="match status" value="1"/>
</dbReference>
<proteinExistence type="inferred from homology"/>
<dbReference type="CDD" id="cd08249">
    <property type="entry name" value="enoyl_reductase_like"/>
    <property type="match status" value="1"/>
</dbReference>
<dbReference type="Gene3D" id="3.90.180.10">
    <property type="entry name" value="Medium-chain alcohol dehydrogenases, catalytic domain"/>
    <property type="match status" value="1"/>
</dbReference>
<dbReference type="PANTHER" id="PTHR45348">
    <property type="entry name" value="HYPOTHETICAL OXIDOREDUCTASE (EUROFUNG)"/>
    <property type="match status" value="1"/>
</dbReference>
<name>M7SVI1_EUTLA</name>
<dbReference type="OrthoDB" id="48317at2759"/>
<comment type="similarity">
    <text evidence="1">Belongs to the zinc-containing alcohol dehydrogenase family.</text>
</comment>
<dbReference type="Gene3D" id="3.40.50.720">
    <property type="entry name" value="NAD(P)-binding Rossmann-like Domain"/>
    <property type="match status" value="1"/>
</dbReference>
<dbReference type="InterPro" id="IPR020843">
    <property type="entry name" value="ER"/>
</dbReference>
<dbReference type="InterPro" id="IPR047122">
    <property type="entry name" value="Trans-enoyl_RdTase-like"/>
</dbReference>
<dbReference type="InterPro" id="IPR011032">
    <property type="entry name" value="GroES-like_sf"/>
</dbReference>
<dbReference type="PANTHER" id="PTHR45348:SF2">
    <property type="entry name" value="ZINC-TYPE ALCOHOL DEHYDROGENASE-LIKE PROTEIN C2E1P3.01"/>
    <property type="match status" value="1"/>
</dbReference>
<organism evidence="4 5">
    <name type="scientific">Eutypa lata (strain UCR-EL1)</name>
    <name type="common">Grapevine dieback disease fungus</name>
    <name type="synonym">Eutypa armeniacae</name>
    <dbReference type="NCBI Taxonomy" id="1287681"/>
    <lineage>
        <taxon>Eukaryota</taxon>
        <taxon>Fungi</taxon>
        <taxon>Dikarya</taxon>
        <taxon>Ascomycota</taxon>
        <taxon>Pezizomycotina</taxon>
        <taxon>Sordariomycetes</taxon>
        <taxon>Xylariomycetidae</taxon>
        <taxon>Xylariales</taxon>
        <taxon>Diatrypaceae</taxon>
        <taxon>Eutypa</taxon>
    </lineage>
</organism>